<dbReference type="AlphaFoldDB" id="A0A1B6JWG2"/>
<evidence type="ECO:0000313" key="2">
    <source>
        <dbReference type="EMBL" id="JAT03562.1"/>
    </source>
</evidence>
<gene>
    <name evidence="2" type="ORF">g.52658</name>
</gene>
<sequence>LRERIWESMRKRGLREGIIERIKNLYGICKNRVRIEEKYTETFKTERGVRQGSILSPFLFNIIMDEIILEVQGNRGAEELKKIAYADDIMIWENREEELERELNKWAKVAKKYGLEMNIQKCKVMKVERREGNNKDVLVEGKRLENVKEFCYLGSIITDRGTIREEIGNRIWKSGKFFNMVKKIVWS</sequence>
<dbReference type="GO" id="GO:0071897">
    <property type="term" value="P:DNA biosynthetic process"/>
    <property type="evidence" value="ECO:0007669"/>
    <property type="project" value="UniProtKB-ARBA"/>
</dbReference>
<dbReference type="PANTHER" id="PTHR47027:SF20">
    <property type="entry name" value="REVERSE TRANSCRIPTASE-LIKE PROTEIN WITH RNA-DIRECTED DNA POLYMERASE DOMAIN"/>
    <property type="match status" value="1"/>
</dbReference>
<dbReference type="PANTHER" id="PTHR47027">
    <property type="entry name" value="REVERSE TRANSCRIPTASE DOMAIN-CONTAINING PROTEIN"/>
    <property type="match status" value="1"/>
</dbReference>
<name>A0A1B6JWG2_9HEMI</name>
<evidence type="ECO:0000259" key="1">
    <source>
        <dbReference type="PROSITE" id="PS50878"/>
    </source>
</evidence>
<dbReference type="Pfam" id="PF00078">
    <property type="entry name" value="RVT_1"/>
    <property type="match status" value="1"/>
</dbReference>
<feature type="non-terminal residue" evidence="2">
    <location>
        <position position="187"/>
    </location>
</feature>
<dbReference type="EMBL" id="GECU01004145">
    <property type="protein sequence ID" value="JAT03562.1"/>
    <property type="molecule type" value="Transcribed_RNA"/>
</dbReference>
<dbReference type="PROSITE" id="PS50878">
    <property type="entry name" value="RT_POL"/>
    <property type="match status" value="1"/>
</dbReference>
<dbReference type="SUPFAM" id="SSF56672">
    <property type="entry name" value="DNA/RNA polymerases"/>
    <property type="match status" value="1"/>
</dbReference>
<organism evidence="2">
    <name type="scientific">Homalodisca liturata</name>
    <dbReference type="NCBI Taxonomy" id="320908"/>
    <lineage>
        <taxon>Eukaryota</taxon>
        <taxon>Metazoa</taxon>
        <taxon>Ecdysozoa</taxon>
        <taxon>Arthropoda</taxon>
        <taxon>Hexapoda</taxon>
        <taxon>Insecta</taxon>
        <taxon>Pterygota</taxon>
        <taxon>Neoptera</taxon>
        <taxon>Paraneoptera</taxon>
        <taxon>Hemiptera</taxon>
        <taxon>Auchenorrhyncha</taxon>
        <taxon>Membracoidea</taxon>
        <taxon>Cicadellidae</taxon>
        <taxon>Cicadellinae</taxon>
        <taxon>Proconiini</taxon>
        <taxon>Homalodisca</taxon>
    </lineage>
</organism>
<feature type="non-terminal residue" evidence="2">
    <location>
        <position position="1"/>
    </location>
</feature>
<protein>
    <recommendedName>
        <fullName evidence="1">Reverse transcriptase domain-containing protein</fullName>
    </recommendedName>
</protein>
<feature type="domain" description="Reverse transcriptase" evidence="1">
    <location>
        <begin position="1"/>
        <end position="157"/>
    </location>
</feature>
<dbReference type="InterPro" id="IPR043128">
    <property type="entry name" value="Rev_trsase/Diguanyl_cyclase"/>
</dbReference>
<accession>A0A1B6JWG2</accession>
<dbReference type="Gene3D" id="3.30.70.270">
    <property type="match status" value="1"/>
</dbReference>
<reference evidence="2" key="1">
    <citation type="submission" date="2015-11" db="EMBL/GenBank/DDBJ databases">
        <title>De novo transcriptome assembly of four potential Pierce s Disease insect vectors from Arizona vineyards.</title>
        <authorList>
            <person name="Tassone E.E."/>
        </authorList>
    </citation>
    <scope>NUCLEOTIDE SEQUENCE</scope>
</reference>
<dbReference type="InterPro" id="IPR000477">
    <property type="entry name" value="RT_dom"/>
</dbReference>
<proteinExistence type="predicted"/>
<dbReference type="InterPro" id="IPR043502">
    <property type="entry name" value="DNA/RNA_pol_sf"/>
</dbReference>